<feature type="compositionally biased region" description="Polar residues" evidence="1">
    <location>
        <begin position="25"/>
        <end position="34"/>
    </location>
</feature>
<evidence type="ECO:0000256" key="1">
    <source>
        <dbReference type="SAM" id="MobiDB-lite"/>
    </source>
</evidence>
<evidence type="ECO:0000313" key="2">
    <source>
        <dbReference type="EMBL" id="QLI74272.1"/>
    </source>
</evidence>
<keyword evidence="3" id="KW-1185">Reference proteome</keyword>
<dbReference type="EMBL" id="CP058938">
    <property type="protein sequence ID" value="QLI74272.1"/>
    <property type="molecule type" value="Genomic_DNA"/>
</dbReference>
<proteinExistence type="predicted"/>
<dbReference type="KEGG" id="mbrn:90968290"/>
<dbReference type="RefSeq" id="XP_065987855.1">
    <property type="nucleotide sequence ID" value="XM_066131889.1"/>
</dbReference>
<dbReference type="AlphaFoldDB" id="A0A7D5V6X8"/>
<organism evidence="2 3">
    <name type="scientific">Metarhizium brunneum</name>
    <dbReference type="NCBI Taxonomy" id="500148"/>
    <lineage>
        <taxon>Eukaryota</taxon>
        <taxon>Fungi</taxon>
        <taxon>Dikarya</taxon>
        <taxon>Ascomycota</taxon>
        <taxon>Pezizomycotina</taxon>
        <taxon>Sordariomycetes</taxon>
        <taxon>Hypocreomycetidae</taxon>
        <taxon>Hypocreales</taxon>
        <taxon>Clavicipitaceae</taxon>
        <taxon>Metarhizium</taxon>
    </lineage>
</organism>
<dbReference type="Proteomes" id="UP000510686">
    <property type="component" value="Chromosome 7"/>
</dbReference>
<protein>
    <submittedName>
        <fullName evidence="2">Uncharacterized protein</fullName>
    </submittedName>
</protein>
<feature type="region of interest" description="Disordered" evidence="1">
    <location>
        <begin position="11"/>
        <end position="34"/>
    </location>
</feature>
<evidence type="ECO:0000313" key="3">
    <source>
        <dbReference type="Proteomes" id="UP000510686"/>
    </source>
</evidence>
<name>A0A7D5V6X8_9HYPO</name>
<accession>A0A7D5V6X8</accession>
<dbReference type="OrthoDB" id="2123952at2759"/>
<sequence length="138" mass="15666">MNPTDPRILKTLHDKRGGDFFGPSTPRTSTCQSSGGIIRCLKKQSKVSYPMELDDELIQQQSSNPLNQLNMSPSSRRHSSRVYDESWISEWSFITDLYRVLEHALTRFRGDSNRTGEVFHHVPPPCKALKASPPLPQV</sequence>
<gene>
    <name evidence="2" type="ORF">G6M90_00g113370</name>
</gene>
<dbReference type="GeneID" id="90968290"/>
<reference evidence="2 3" key="1">
    <citation type="submission" date="2020-07" db="EMBL/GenBank/DDBJ databases">
        <title>Telomere length de novo assembly of all 7 chromosomes of the fungus, Metarhizium brunneum, using a novel assembly pipeline.</title>
        <authorList>
            <person name="Saud z."/>
            <person name="Kortsinoglou A."/>
            <person name="Kouvelis V.N."/>
            <person name="Butt T.M."/>
        </authorList>
    </citation>
    <scope>NUCLEOTIDE SEQUENCE [LARGE SCALE GENOMIC DNA]</scope>
    <source>
        <strain evidence="2 3">4556</strain>
    </source>
</reference>